<dbReference type="KEGG" id="salj:SMD11_0007"/>
<sequence length="117" mass="12649">MMSGLAYEDLEETARLKAIMCVTGPNALGYTGTATRACSVLPDKGPDMLRVDVHQPGDRSSTVQDLYNALKLEGVHGPRPRRLADAEDLIVSELAHTPRLVVVLGAHELQTVALKMI</sequence>
<accession>A0A1Z2KUI8</accession>
<reference evidence="1 2" key="1">
    <citation type="submission" date="2017-06" db="EMBL/GenBank/DDBJ databases">
        <title>Streptomyces albireticuli Genome sequencing and assembly.</title>
        <authorList>
            <person name="Wang Y."/>
            <person name="Du B."/>
            <person name="Ding Y."/>
            <person name="Liu H."/>
            <person name="Hou Q."/>
            <person name="Liu K."/>
            <person name="Yao L."/>
            <person name="Wang C."/>
        </authorList>
    </citation>
    <scope>NUCLEOTIDE SEQUENCE [LARGE SCALE GENOMIC DNA]</scope>
    <source>
        <strain evidence="1 2">MDJK11</strain>
    </source>
</reference>
<dbReference type="EMBL" id="CP021744">
    <property type="protein sequence ID" value="ARZ65676.1"/>
    <property type="molecule type" value="Genomic_DNA"/>
</dbReference>
<evidence type="ECO:0000313" key="2">
    <source>
        <dbReference type="Proteomes" id="UP000195755"/>
    </source>
</evidence>
<proteinExistence type="predicted"/>
<evidence type="ECO:0000313" key="1">
    <source>
        <dbReference type="EMBL" id="ARZ65676.1"/>
    </source>
</evidence>
<dbReference type="Proteomes" id="UP000195755">
    <property type="component" value="Chromosome"/>
</dbReference>
<organism evidence="1 2">
    <name type="scientific">Streptomyces albireticuli</name>
    <dbReference type="NCBI Taxonomy" id="1940"/>
    <lineage>
        <taxon>Bacteria</taxon>
        <taxon>Bacillati</taxon>
        <taxon>Actinomycetota</taxon>
        <taxon>Actinomycetes</taxon>
        <taxon>Kitasatosporales</taxon>
        <taxon>Streptomycetaceae</taxon>
        <taxon>Streptomyces</taxon>
    </lineage>
</organism>
<gene>
    <name evidence="1" type="ORF">SMD11_0007</name>
</gene>
<dbReference type="AlphaFoldDB" id="A0A1Z2KUI8"/>
<name>A0A1Z2KUI8_9ACTN</name>
<protein>
    <submittedName>
        <fullName evidence="1">Uncharacterized protein</fullName>
    </submittedName>
</protein>